<feature type="transmembrane region" description="Helical" evidence="8">
    <location>
        <begin position="296"/>
        <end position="316"/>
    </location>
</feature>
<dbReference type="GO" id="GO:0005524">
    <property type="term" value="F:ATP binding"/>
    <property type="evidence" value="ECO:0007669"/>
    <property type="project" value="UniProtKB-KW"/>
</dbReference>
<name>A0A2W5TKG9_9BACT</name>
<keyword evidence="5 8" id="KW-0067">ATP-binding</keyword>
<keyword evidence="4 8" id="KW-0547">Nucleotide-binding</keyword>
<proteinExistence type="inferred from homology"/>
<keyword evidence="6 8" id="KW-1133">Transmembrane helix</keyword>
<evidence type="ECO:0000256" key="4">
    <source>
        <dbReference type="ARBA" id="ARBA00022741"/>
    </source>
</evidence>
<dbReference type="Pfam" id="PF03219">
    <property type="entry name" value="TLC"/>
    <property type="match status" value="1"/>
</dbReference>
<feature type="transmembrane region" description="Helical" evidence="8">
    <location>
        <begin position="114"/>
        <end position="133"/>
    </location>
</feature>
<dbReference type="SUPFAM" id="SSF103473">
    <property type="entry name" value="MFS general substrate transporter"/>
    <property type="match status" value="1"/>
</dbReference>
<feature type="transmembrane region" description="Helical" evidence="8">
    <location>
        <begin position="263"/>
        <end position="284"/>
    </location>
</feature>
<evidence type="ECO:0000256" key="2">
    <source>
        <dbReference type="ARBA" id="ARBA00022448"/>
    </source>
</evidence>
<dbReference type="Proteomes" id="UP000249061">
    <property type="component" value="Unassembled WGS sequence"/>
</dbReference>
<dbReference type="SUPFAM" id="SSF48371">
    <property type="entry name" value="ARM repeat"/>
    <property type="match status" value="1"/>
</dbReference>
<comment type="similarity">
    <text evidence="8">Belongs to the ADP/ATP translocase tlc family.</text>
</comment>
<feature type="transmembrane region" description="Helical" evidence="8">
    <location>
        <begin position="55"/>
        <end position="73"/>
    </location>
</feature>
<protein>
    <recommendedName>
        <fullName evidence="8">ADP,ATP carrier protein</fullName>
    </recommendedName>
</protein>
<dbReference type="InterPro" id="IPR011989">
    <property type="entry name" value="ARM-like"/>
</dbReference>
<dbReference type="InterPro" id="IPR004155">
    <property type="entry name" value="PBS_lyase_HEAT"/>
</dbReference>
<dbReference type="InterPro" id="IPR036259">
    <property type="entry name" value="MFS_trans_sf"/>
</dbReference>
<feature type="transmembrane region" description="Helical" evidence="8">
    <location>
        <begin position="388"/>
        <end position="408"/>
    </location>
</feature>
<evidence type="ECO:0000256" key="1">
    <source>
        <dbReference type="ARBA" id="ARBA00004141"/>
    </source>
</evidence>
<evidence type="ECO:0000256" key="5">
    <source>
        <dbReference type="ARBA" id="ARBA00022840"/>
    </source>
</evidence>
<dbReference type="EMBL" id="QFQP01000004">
    <property type="protein sequence ID" value="PZR16079.1"/>
    <property type="molecule type" value="Genomic_DNA"/>
</dbReference>
<feature type="transmembrane region" description="Helical" evidence="8">
    <location>
        <begin position="363"/>
        <end position="382"/>
    </location>
</feature>
<dbReference type="PANTHER" id="PTHR43596:SF1">
    <property type="entry name" value="ADP,ATP CARRIER PROTEIN"/>
    <property type="match status" value="1"/>
</dbReference>
<dbReference type="PANTHER" id="PTHR43596">
    <property type="entry name" value="ADP,ATP CARRIER PROTEIN"/>
    <property type="match status" value="1"/>
</dbReference>
<evidence type="ECO:0000256" key="8">
    <source>
        <dbReference type="RuleBase" id="RU363121"/>
    </source>
</evidence>
<evidence type="ECO:0000313" key="9">
    <source>
        <dbReference type="EMBL" id="PZR16079.1"/>
    </source>
</evidence>
<comment type="subcellular location">
    <subcellularLocation>
        <location evidence="1 8">Membrane</location>
        <topology evidence="1 8">Multi-pass membrane protein</topology>
    </subcellularLocation>
</comment>
<accession>A0A2W5TKG9</accession>
<reference evidence="9 10" key="1">
    <citation type="submission" date="2017-08" db="EMBL/GenBank/DDBJ databases">
        <title>Infants hospitalized years apart are colonized by the same room-sourced microbial strains.</title>
        <authorList>
            <person name="Brooks B."/>
            <person name="Olm M.R."/>
            <person name="Firek B.A."/>
            <person name="Baker R."/>
            <person name="Thomas B.C."/>
            <person name="Morowitz M.J."/>
            <person name="Banfield J.F."/>
        </authorList>
    </citation>
    <scope>NUCLEOTIDE SEQUENCE [LARGE SCALE GENOMIC DNA]</scope>
    <source>
        <strain evidence="9">S2_003_000_R2_14</strain>
    </source>
</reference>
<evidence type="ECO:0000256" key="3">
    <source>
        <dbReference type="ARBA" id="ARBA00022692"/>
    </source>
</evidence>
<sequence length="960" mass="104521">MLLRILEMVLPARRGERQLTFTLFFHSLFAVGAFLTGRTVRDALFLAHGDRSQLAWMYVLSAIFVTASGLLYAKFANRLRRDLMALGSAALFGGLFILLWVVEKYQPPGIYSVIYVYVEVMGALILVQFWTLANELFNAREAKRLYGFIGAGGTFANILIGLLGAQVARQFGTASLLLMCSVLLFVAGAASYAGGRLGRQRLFARAATGKTSATRRTGGASKVLNDSHLRTVAVLSAVTFFTTTLIDFQFKVVAADKMKGDELAAYFGYFSAVVGGLALGLQLFGTSRLLNRAGVIGSLAVLPVSLALGDAALLIFPTLWAASMAKGADTLFRYSVNDATTQILYLPVPAQVRVSAKAFIDGVVKPVAIGLAGLSLAGYRAFLGGDPYKLAGFSLLLALAWVAVVLGMRSKYIKSLQDNLKQRRLDIESARHQVIDGNTNKVLERALASDDELEVLNAVSLLPHLEKLELDARVEALLDHRSSAVRVKALEYYAHRQTMRFANSVFRRFEDQDPAVRAAAIDAFCAMGRDKAVRSVRPFLADPDPRIRSAAVTGMIRFGGLDGVLVAAEALKALIDNADPVMRQHAAKVLGAIGVKNFYQPVLQLMNDPDLRVRREAVTAAGMLKSPEFVIPLIYRTQSRETLREATQALTAYGSSILATLAKVLSNQLEDGHIRRAIARVLGKLGTSEALEIIARHLDEADEELRGVMYRSLARAVKGKRLLLKDLTPVKRAVDRELDRAWRALHQLELLQLDALPGPNTPRDGLEAARALLASALLEKVKQVEGRVFLLLAVLYPDADMEQISAGIQDATAADASRRRGNAVELLDNLLERTLKAKFLPLVEELPRPERLKAVAELYPVPTATAEVMLSELTKDEAAWVRACATWCLSEAAPEATLRDDLLISSLSDGNPVVREIALVSINRKAPARAAPLLEERLKDDAPLVRKQAAALRSAAATHG</sequence>
<dbReference type="GO" id="GO:0016020">
    <property type="term" value="C:membrane"/>
    <property type="evidence" value="ECO:0007669"/>
    <property type="project" value="UniProtKB-SubCell"/>
</dbReference>
<keyword evidence="7 8" id="KW-0472">Membrane</keyword>
<dbReference type="SMART" id="SM00567">
    <property type="entry name" value="EZ_HEAT"/>
    <property type="match status" value="5"/>
</dbReference>
<keyword evidence="3 8" id="KW-0812">Transmembrane</keyword>
<dbReference type="CDD" id="cd06174">
    <property type="entry name" value="MFS"/>
    <property type="match status" value="1"/>
</dbReference>
<dbReference type="Gene3D" id="1.20.1250.20">
    <property type="entry name" value="MFS general substrate transporter like domains"/>
    <property type="match status" value="1"/>
</dbReference>
<feature type="transmembrane region" description="Helical" evidence="8">
    <location>
        <begin position="145"/>
        <end position="168"/>
    </location>
</feature>
<dbReference type="Gene3D" id="1.25.10.10">
    <property type="entry name" value="Leucine-rich Repeat Variant"/>
    <property type="match status" value="3"/>
</dbReference>
<evidence type="ECO:0000256" key="6">
    <source>
        <dbReference type="ARBA" id="ARBA00022989"/>
    </source>
</evidence>
<organism evidence="9 10">
    <name type="scientific">Archangium gephyra</name>
    <dbReference type="NCBI Taxonomy" id="48"/>
    <lineage>
        <taxon>Bacteria</taxon>
        <taxon>Pseudomonadati</taxon>
        <taxon>Myxococcota</taxon>
        <taxon>Myxococcia</taxon>
        <taxon>Myxococcales</taxon>
        <taxon>Cystobacterineae</taxon>
        <taxon>Archangiaceae</taxon>
        <taxon>Archangium</taxon>
    </lineage>
</organism>
<dbReference type="InterPro" id="IPR016024">
    <property type="entry name" value="ARM-type_fold"/>
</dbReference>
<dbReference type="Pfam" id="PF13646">
    <property type="entry name" value="HEAT_2"/>
    <property type="match status" value="3"/>
</dbReference>
<gene>
    <name evidence="9" type="ORF">DI536_07235</name>
</gene>
<feature type="transmembrane region" description="Helical" evidence="8">
    <location>
        <begin position="85"/>
        <end position="102"/>
    </location>
</feature>
<dbReference type="InterPro" id="IPR004667">
    <property type="entry name" value="ADP_ATP_car_bac_type"/>
</dbReference>
<dbReference type="GO" id="GO:0005471">
    <property type="term" value="F:ATP:ADP antiporter activity"/>
    <property type="evidence" value="ECO:0007669"/>
    <property type="project" value="InterPro"/>
</dbReference>
<evidence type="ECO:0000313" key="10">
    <source>
        <dbReference type="Proteomes" id="UP000249061"/>
    </source>
</evidence>
<keyword evidence="2 8" id="KW-0813">Transport</keyword>
<comment type="caution">
    <text evidence="9">The sequence shown here is derived from an EMBL/GenBank/DDBJ whole genome shotgun (WGS) entry which is preliminary data.</text>
</comment>
<dbReference type="AlphaFoldDB" id="A0A2W5TKG9"/>
<evidence type="ECO:0000256" key="7">
    <source>
        <dbReference type="ARBA" id="ARBA00023136"/>
    </source>
</evidence>
<feature type="transmembrane region" description="Helical" evidence="8">
    <location>
        <begin position="21"/>
        <end position="40"/>
    </location>
</feature>
<feature type="transmembrane region" description="Helical" evidence="8">
    <location>
        <begin position="174"/>
        <end position="195"/>
    </location>
</feature>